<accession>A0AAD7Y5S8</accession>
<keyword evidence="10" id="KW-0325">Glycoprotein</keyword>
<dbReference type="SMART" id="SM00282">
    <property type="entry name" value="LamG"/>
    <property type="match status" value="1"/>
</dbReference>
<evidence type="ECO:0000256" key="8">
    <source>
        <dbReference type="ARBA" id="ARBA00022902"/>
    </source>
</evidence>
<evidence type="ECO:0000256" key="3">
    <source>
        <dbReference type="ARBA" id="ARBA00022525"/>
    </source>
</evidence>
<evidence type="ECO:0000256" key="5">
    <source>
        <dbReference type="ARBA" id="ARBA00022614"/>
    </source>
</evidence>
<dbReference type="SMART" id="SM00082">
    <property type="entry name" value="LRRCT"/>
    <property type="match status" value="4"/>
</dbReference>
<dbReference type="InterPro" id="IPR000372">
    <property type="entry name" value="LRRNT"/>
</dbReference>
<dbReference type="Gene3D" id="3.80.10.10">
    <property type="entry name" value="Ribonuclease Inhibitor"/>
    <property type="match status" value="5"/>
</dbReference>
<dbReference type="InterPro" id="IPR050541">
    <property type="entry name" value="LRR_TM_domain-containing"/>
</dbReference>
<keyword evidence="4 11" id="KW-0245">EGF-like domain</keyword>
<dbReference type="InterPro" id="IPR000152">
    <property type="entry name" value="EGF-type_Asp/Asn_hydroxyl_site"/>
</dbReference>
<feature type="disulfide bond" evidence="11">
    <location>
        <begin position="991"/>
        <end position="1000"/>
    </location>
</feature>
<evidence type="ECO:0000256" key="12">
    <source>
        <dbReference type="SAM" id="MobiDB-lite"/>
    </source>
</evidence>
<feature type="domain" description="EGF-like" evidence="16">
    <location>
        <begin position="1413"/>
        <end position="1452"/>
    </location>
</feature>
<dbReference type="FunFam" id="2.10.25.10:FF:000472">
    <property type="entry name" value="Uncharacterized protein, isoform A"/>
    <property type="match status" value="1"/>
</dbReference>
<dbReference type="PROSITE" id="PS01225">
    <property type="entry name" value="CTCK_2"/>
    <property type="match status" value="1"/>
</dbReference>
<dbReference type="GO" id="GO:0048608">
    <property type="term" value="P:reproductive structure development"/>
    <property type="evidence" value="ECO:0007669"/>
    <property type="project" value="UniProtKB-ARBA"/>
</dbReference>
<dbReference type="Pfam" id="PF13855">
    <property type="entry name" value="LRR_8"/>
    <property type="match status" value="5"/>
</dbReference>
<proteinExistence type="predicted"/>
<evidence type="ECO:0000259" key="16">
    <source>
        <dbReference type="PROSITE" id="PS50026"/>
    </source>
</evidence>
<feature type="disulfide bond" evidence="11">
    <location>
        <begin position="1102"/>
        <end position="1111"/>
    </location>
</feature>
<dbReference type="GO" id="GO:0051239">
    <property type="term" value="P:regulation of multicellular organismal process"/>
    <property type="evidence" value="ECO:0007669"/>
    <property type="project" value="UniProtKB-ARBA"/>
</dbReference>
<feature type="domain" description="CTCK" evidence="14">
    <location>
        <begin position="1508"/>
        <end position="1587"/>
    </location>
</feature>
<feature type="signal peptide" evidence="13">
    <location>
        <begin position="1"/>
        <end position="26"/>
    </location>
</feature>
<dbReference type="CDD" id="cd00054">
    <property type="entry name" value="EGF_CA"/>
    <property type="match status" value="5"/>
</dbReference>
<feature type="domain" description="EGF-like" evidence="16">
    <location>
        <begin position="1076"/>
        <end position="1112"/>
    </location>
</feature>
<dbReference type="GO" id="GO:0005576">
    <property type="term" value="C:extracellular region"/>
    <property type="evidence" value="ECO:0007669"/>
    <property type="project" value="UniProtKB-SubCell"/>
</dbReference>
<feature type="domain" description="EGF-like" evidence="16">
    <location>
        <begin position="890"/>
        <end position="925"/>
    </location>
</feature>
<keyword evidence="2" id="KW-0217">Developmental protein</keyword>
<protein>
    <recommendedName>
        <fullName evidence="19">Protein slit</fullName>
    </recommendedName>
</protein>
<dbReference type="SUPFAM" id="SSF57196">
    <property type="entry name" value="EGF/Laminin"/>
    <property type="match status" value="5"/>
</dbReference>
<keyword evidence="8" id="KW-0524">Neurogenesis</keyword>
<dbReference type="FunFam" id="2.10.25.10:FF:000080">
    <property type="entry name" value="Neurogenic locus notch 1"/>
    <property type="match status" value="1"/>
</dbReference>
<feature type="domain" description="EGF-like" evidence="16">
    <location>
        <begin position="1043"/>
        <end position="1074"/>
    </location>
</feature>
<dbReference type="InterPro" id="IPR000742">
    <property type="entry name" value="EGF"/>
</dbReference>
<dbReference type="InterPro" id="IPR018097">
    <property type="entry name" value="EGF_Ca-bd_CS"/>
</dbReference>
<dbReference type="FunFam" id="3.80.10.10:FF:000770">
    <property type="entry name" value="Uncharacterized protein"/>
    <property type="match status" value="1"/>
</dbReference>
<feature type="disulfide bond" evidence="11">
    <location>
        <begin position="1031"/>
        <end position="1040"/>
    </location>
</feature>
<dbReference type="Pfam" id="PF01463">
    <property type="entry name" value="LRRCT"/>
    <property type="match status" value="3"/>
</dbReference>
<dbReference type="SMART" id="SM00365">
    <property type="entry name" value="LRR_SD22"/>
    <property type="match status" value="10"/>
</dbReference>
<evidence type="ECO:0000256" key="11">
    <source>
        <dbReference type="PROSITE-ProRule" id="PRU00076"/>
    </source>
</evidence>
<dbReference type="FunFam" id="2.60.120.200:FF:000134">
    <property type="entry name" value="Slit 2"/>
    <property type="match status" value="1"/>
</dbReference>
<dbReference type="InterPro" id="IPR009030">
    <property type="entry name" value="Growth_fac_rcpt_cys_sf"/>
</dbReference>
<dbReference type="GO" id="GO:0008347">
    <property type="term" value="P:glial cell migration"/>
    <property type="evidence" value="ECO:0007669"/>
    <property type="project" value="UniProtKB-ARBA"/>
</dbReference>
<dbReference type="InterPro" id="IPR001881">
    <property type="entry name" value="EGF-like_Ca-bd_dom"/>
</dbReference>
<dbReference type="SMART" id="SM00181">
    <property type="entry name" value="EGF"/>
    <property type="match status" value="8"/>
</dbReference>
<feature type="disulfide bond" evidence="11">
    <location>
        <begin position="931"/>
        <end position="941"/>
    </location>
</feature>
<dbReference type="PROSITE" id="PS01187">
    <property type="entry name" value="EGF_CA"/>
    <property type="match status" value="2"/>
</dbReference>
<dbReference type="PROSITE" id="PS50026">
    <property type="entry name" value="EGF_3"/>
    <property type="match status" value="7"/>
</dbReference>
<keyword evidence="7" id="KW-0677">Repeat</keyword>
<dbReference type="FunFam" id="3.80.10.10:FF:000004">
    <property type="entry name" value="Slit guidance ligand 2"/>
    <property type="match status" value="1"/>
</dbReference>
<dbReference type="SUPFAM" id="SSF52058">
    <property type="entry name" value="L domain-like"/>
    <property type="match status" value="3"/>
</dbReference>
<evidence type="ECO:0000256" key="13">
    <source>
        <dbReference type="SAM" id="SignalP"/>
    </source>
</evidence>
<dbReference type="Gene3D" id="2.60.120.200">
    <property type="match status" value="1"/>
</dbReference>
<dbReference type="GO" id="GO:0005509">
    <property type="term" value="F:calcium ion binding"/>
    <property type="evidence" value="ECO:0007669"/>
    <property type="project" value="InterPro"/>
</dbReference>
<dbReference type="SMART" id="SM00369">
    <property type="entry name" value="LRR_TYP"/>
    <property type="match status" value="15"/>
</dbReference>
<evidence type="ECO:0000256" key="9">
    <source>
        <dbReference type="ARBA" id="ARBA00023157"/>
    </source>
</evidence>
<evidence type="ECO:0000259" key="15">
    <source>
        <dbReference type="PROSITE" id="PS50025"/>
    </source>
</evidence>
<dbReference type="Pfam" id="PF01462">
    <property type="entry name" value="LRRNT"/>
    <property type="match status" value="1"/>
</dbReference>
<dbReference type="GO" id="GO:0048732">
    <property type="term" value="P:gland development"/>
    <property type="evidence" value="ECO:0007669"/>
    <property type="project" value="UniProtKB-ARBA"/>
</dbReference>
<dbReference type="InterPro" id="IPR000483">
    <property type="entry name" value="Cys-rich_flank_reg_C"/>
</dbReference>
<dbReference type="GO" id="GO:0048598">
    <property type="term" value="P:embryonic morphogenesis"/>
    <property type="evidence" value="ECO:0007669"/>
    <property type="project" value="UniProtKB-ARBA"/>
</dbReference>
<dbReference type="GO" id="GO:0010631">
    <property type="term" value="P:epithelial cell migration"/>
    <property type="evidence" value="ECO:0007669"/>
    <property type="project" value="UniProtKB-ARBA"/>
</dbReference>
<evidence type="ECO:0000256" key="1">
    <source>
        <dbReference type="ARBA" id="ARBA00004613"/>
    </source>
</evidence>
<evidence type="ECO:0000313" key="18">
    <source>
        <dbReference type="Proteomes" id="UP001231518"/>
    </source>
</evidence>
<dbReference type="GO" id="GO:0007498">
    <property type="term" value="P:mesoderm development"/>
    <property type="evidence" value="ECO:0007669"/>
    <property type="project" value="UniProtKB-ARBA"/>
</dbReference>
<evidence type="ECO:0000256" key="6">
    <source>
        <dbReference type="ARBA" id="ARBA00022729"/>
    </source>
</evidence>
<feature type="domain" description="EGF-like" evidence="16">
    <location>
        <begin position="927"/>
        <end position="963"/>
    </location>
</feature>
<evidence type="ECO:0000256" key="7">
    <source>
        <dbReference type="ARBA" id="ARBA00022737"/>
    </source>
</evidence>
<dbReference type="SUPFAM" id="SSF57184">
    <property type="entry name" value="Growth factor receptor domain"/>
    <property type="match status" value="1"/>
</dbReference>
<keyword evidence="9 11" id="KW-1015">Disulfide bond</keyword>
<dbReference type="PROSITE" id="PS01186">
    <property type="entry name" value="EGF_2"/>
    <property type="match status" value="7"/>
</dbReference>
<comment type="subcellular location">
    <subcellularLocation>
        <location evidence="1">Secreted</location>
    </subcellularLocation>
</comment>
<feature type="disulfide bond" evidence="11">
    <location>
        <begin position="915"/>
        <end position="924"/>
    </location>
</feature>
<dbReference type="PROSITE" id="PS00022">
    <property type="entry name" value="EGF_1"/>
    <property type="match status" value="7"/>
</dbReference>
<gene>
    <name evidence="17" type="ORF">PYW07_013124</name>
</gene>
<evidence type="ECO:0000256" key="10">
    <source>
        <dbReference type="ARBA" id="ARBA00023180"/>
    </source>
</evidence>
<dbReference type="GO" id="GO:0005102">
    <property type="term" value="F:signaling receptor binding"/>
    <property type="evidence" value="ECO:0007669"/>
    <property type="project" value="UniProtKB-ARBA"/>
</dbReference>
<dbReference type="SMART" id="SM00013">
    <property type="entry name" value="LRRNT"/>
    <property type="match status" value="4"/>
</dbReference>
<name>A0AAD7Y5S8_MYTSE</name>
<feature type="region of interest" description="Disordered" evidence="12">
    <location>
        <begin position="1465"/>
        <end position="1507"/>
    </location>
</feature>
<dbReference type="PROSITE" id="PS01185">
    <property type="entry name" value="CTCK_1"/>
    <property type="match status" value="1"/>
</dbReference>
<keyword evidence="3" id="KW-0964">Secreted</keyword>
<dbReference type="Pfam" id="PF00054">
    <property type="entry name" value="Laminin_G_1"/>
    <property type="match status" value="1"/>
</dbReference>
<dbReference type="GO" id="GO:0048568">
    <property type="term" value="P:embryonic organ development"/>
    <property type="evidence" value="ECO:0007669"/>
    <property type="project" value="UniProtKB-ARBA"/>
</dbReference>
<keyword evidence="5" id="KW-0433">Leucine-rich repeat</keyword>
<feature type="disulfide bond" evidence="11">
    <location>
        <begin position="1442"/>
        <end position="1451"/>
    </location>
</feature>
<feature type="compositionally biased region" description="Polar residues" evidence="12">
    <location>
        <begin position="1465"/>
        <end position="1481"/>
    </location>
</feature>
<dbReference type="Proteomes" id="UP001231518">
    <property type="component" value="Chromosome 31"/>
</dbReference>
<dbReference type="InterPro" id="IPR003591">
    <property type="entry name" value="Leu-rich_rpt_typical-subtyp"/>
</dbReference>
<dbReference type="InterPro" id="IPR032675">
    <property type="entry name" value="LRR_dom_sf"/>
</dbReference>
<dbReference type="SMART" id="SM00041">
    <property type="entry name" value="CT"/>
    <property type="match status" value="1"/>
</dbReference>
<dbReference type="PRINTS" id="PR01983">
    <property type="entry name" value="NOTCH"/>
</dbReference>
<organism evidence="17 18">
    <name type="scientific">Mythimna separata</name>
    <name type="common">Oriental armyworm</name>
    <name type="synonym">Pseudaletia separata</name>
    <dbReference type="NCBI Taxonomy" id="271217"/>
    <lineage>
        <taxon>Eukaryota</taxon>
        <taxon>Metazoa</taxon>
        <taxon>Ecdysozoa</taxon>
        <taxon>Arthropoda</taxon>
        <taxon>Hexapoda</taxon>
        <taxon>Insecta</taxon>
        <taxon>Pterygota</taxon>
        <taxon>Neoptera</taxon>
        <taxon>Endopterygota</taxon>
        <taxon>Lepidoptera</taxon>
        <taxon>Glossata</taxon>
        <taxon>Ditrysia</taxon>
        <taxon>Noctuoidea</taxon>
        <taxon>Noctuidae</taxon>
        <taxon>Noctuinae</taxon>
        <taxon>Hadenini</taxon>
        <taxon>Mythimna</taxon>
    </lineage>
</organism>
<feature type="domain" description="EGF-like" evidence="16">
    <location>
        <begin position="965"/>
        <end position="1001"/>
    </location>
</feature>
<dbReference type="EMBL" id="JARGEI010000032">
    <property type="protein sequence ID" value="KAJ8703830.1"/>
    <property type="molecule type" value="Genomic_DNA"/>
</dbReference>
<dbReference type="GO" id="GO:0007548">
    <property type="term" value="P:sex differentiation"/>
    <property type="evidence" value="ECO:0007669"/>
    <property type="project" value="UniProtKB-ARBA"/>
</dbReference>
<evidence type="ECO:0000256" key="2">
    <source>
        <dbReference type="ARBA" id="ARBA00022473"/>
    </source>
</evidence>
<feature type="domain" description="EGF-like" evidence="16">
    <location>
        <begin position="1003"/>
        <end position="1041"/>
    </location>
</feature>
<feature type="disulfide bond" evidence="11">
    <location>
        <begin position="953"/>
        <end position="962"/>
    </location>
</feature>
<comment type="caution">
    <text evidence="17">The sequence shown here is derived from an EMBL/GenBank/DDBJ whole genome shotgun (WGS) entry which is preliminary data.</text>
</comment>
<dbReference type="InterPro" id="IPR001611">
    <property type="entry name" value="Leu-rich_rpt"/>
</dbReference>
<dbReference type="GO" id="GO:0048565">
    <property type="term" value="P:digestive tract development"/>
    <property type="evidence" value="ECO:0007669"/>
    <property type="project" value="UniProtKB-ARBA"/>
</dbReference>
<dbReference type="FunFam" id="3.80.10.10:FF:000032">
    <property type="entry name" value="Slit homolog 2 (Drosophila)"/>
    <property type="match status" value="1"/>
</dbReference>
<dbReference type="InterPro" id="IPR013320">
    <property type="entry name" value="ConA-like_dom_sf"/>
</dbReference>
<dbReference type="SMART" id="SM00179">
    <property type="entry name" value="EGF_CA"/>
    <property type="match status" value="7"/>
</dbReference>
<dbReference type="InterPro" id="IPR001791">
    <property type="entry name" value="Laminin_G"/>
</dbReference>
<dbReference type="GO" id="GO:0005886">
    <property type="term" value="C:plasma membrane"/>
    <property type="evidence" value="ECO:0007669"/>
    <property type="project" value="TreeGrafter"/>
</dbReference>
<dbReference type="Pfam" id="PF00008">
    <property type="entry name" value="EGF"/>
    <property type="match status" value="4"/>
</dbReference>
<dbReference type="PANTHER" id="PTHR24369:SF210">
    <property type="entry name" value="CHAOPTIN-RELATED"/>
    <property type="match status" value="1"/>
</dbReference>
<dbReference type="GO" id="GO:0009986">
    <property type="term" value="C:cell surface"/>
    <property type="evidence" value="ECO:0007669"/>
    <property type="project" value="UniProtKB-ARBA"/>
</dbReference>
<dbReference type="FunFam" id="2.10.25.10:FF:000173">
    <property type="entry name" value="Neurogenic locus notch protein 2"/>
    <property type="match status" value="1"/>
</dbReference>
<feature type="domain" description="Laminin G" evidence="15">
    <location>
        <begin position="1176"/>
        <end position="1349"/>
    </location>
</feature>
<keyword evidence="18" id="KW-1185">Reference proteome</keyword>
<reference evidence="17" key="1">
    <citation type="submission" date="2023-03" db="EMBL/GenBank/DDBJ databases">
        <title>Chromosome-level genomes of two armyworms, Mythimna separata and Mythimna loreyi, provide insights into the biosynthesis and reception of sex pheromones.</title>
        <authorList>
            <person name="Zhao H."/>
        </authorList>
    </citation>
    <scope>NUCLEOTIDE SEQUENCE</scope>
    <source>
        <strain evidence="17">BeijingLab</strain>
        <tissue evidence="17">Pupa</tissue>
    </source>
</reference>
<feature type="chain" id="PRO_5041933172" description="Protein slit" evidence="13">
    <location>
        <begin position="27"/>
        <end position="1593"/>
    </location>
</feature>
<dbReference type="Gene3D" id="2.10.25.10">
    <property type="entry name" value="Laminin"/>
    <property type="match status" value="7"/>
</dbReference>
<comment type="caution">
    <text evidence="11">Lacks conserved residue(s) required for the propagation of feature annotation.</text>
</comment>
<evidence type="ECO:0000256" key="4">
    <source>
        <dbReference type="ARBA" id="ARBA00022536"/>
    </source>
</evidence>
<dbReference type="SUPFAM" id="SSF49899">
    <property type="entry name" value="Concanavalin A-like lectins/glucanases"/>
    <property type="match status" value="1"/>
</dbReference>
<dbReference type="PROSITE" id="PS00010">
    <property type="entry name" value="ASX_HYDROXYL"/>
    <property type="match status" value="3"/>
</dbReference>
<evidence type="ECO:0000259" key="14">
    <source>
        <dbReference type="PROSITE" id="PS01225"/>
    </source>
</evidence>
<dbReference type="GO" id="GO:0007411">
    <property type="term" value="P:axon guidance"/>
    <property type="evidence" value="ECO:0007669"/>
    <property type="project" value="UniProtKB-ARBA"/>
</dbReference>
<feature type="disulfide bond" evidence="11">
    <location>
        <begin position="1064"/>
        <end position="1073"/>
    </location>
</feature>
<dbReference type="InterPro" id="IPR006207">
    <property type="entry name" value="Cys_knot_C"/>
</dbReference>
<dbReference type="GO" id="GO:0022407">
    <property type="term" value="P:regulation of cell-cell adhesion"/>
    <property type="evidence" value="ECO:0007669"/>
    <property type="project" value="UniProtKB-ARBA"/>
</dbReference>
<feature type="compositionally biased region" description="Polar residues" evidence="12">
    <location>
        <begin position="1488"/>
        <end position="1503"/>
    </location>
</feature>
<sequence>MRQQTMSASTLLACVVLVALASLARGAACPWACSCRAAAADCAHRGLLHVPKRLPTDSHRLDLQGNNITIIFQSDFQSLKDLKTLQLSENLIHTIERDAFLELNALERLRLNNNRLGHLPEGLFLRLRHLQRLDLSRNELTAISRRTFRGLTALKSLHLDGNHLKCIDEKALENLKSLEVLTLNNNNLTYLSLEPAAISRLNTLRLTDNPVVCDCRVARLSTTVRAAGILGVGARCQAPAALRGALLTELETHELICSGPTTTTTVECSAEPRCPPPCRCTPEGTVDCREKLLSELPATIPHRATEIRLEQNEITEVGAGAFSSVKRVARIDLSNNKITKLAADAFTGLVHLTSLVLYGNKIKDLPSGIFHGLSSLQLLLLNSNEITCVRKDTFRDLQNLKLLSLYDNNIRSLPNGTFDALTGIQTLHLGRNPFACDCSLRWLAAYLRKNPIETSGAKCDSPKRMSRKRIDALREENFKCKPGEESANACGSAAACPAACACEYGARAVSVACTRAALTEVPRDLPVNTDALLMSDNSLGQIKSDGLFGRLPDLTKLDLRNNGITLIEDNAFDGAANIQELLLDGNLIQTVTDKMFFGLHSLGILSLTDNKIRCITPGAFDHLTMLSTLNLESNPLDCTCHISWLPNWLRSRRLSPSATCRTPAALRDANLHHLEVSDFKCTPEDKGCLSADYCPAQCVCAGTVVRCSRAQLAQVPLNIPKQTTELYLESNEITSILPEHIRHLTQLTRLDLSNNAVSVITNNTFEGLTKLSTLIVSYNKLRCVQRDALKGLTQLRVLSLHGNNISMLADGVFRDLESISHVALGSNPLYCDCNARWLSEWVKSAGEYVEPGIARCSEPAAMRDKLILSTQSSAFVCKGKPPAEVISKCDSCYSNPCRNGGACHARGAGGHECACARGFHGDACQHQIDACYGSPCAHGLCRVLEEGRFHCSCQAGFTGARCEVNIDDCVNNRCQNNATCVDHLEGYSCKCAPGFMGEFCEKKIPYCTKEFNPCENGAVCTDHHSHYTCACPKGYSGQNCTVNADDCINHMCQVCHHSHYTCACPKGYSGQNCTVNADDCINHMCQNGATCVDGLDEYRCACGAGYAGRYCEAAPHAALGTSPCAHHDCVHGVCYLPQPRPLQDDIIMERPLLSTANDYLCKCAPGYSGRLCEYLTSLTFSHNDSLVELEPLRTTPQANVTLVFSTTQLHGVLMYFGENEHLAVELFNGRIRISYDIGNHPTSTMYSFEMVSDGNYHKAELIAIKKNFTLKVDDGPARSIINEGTKEYLRLERPMYLGGVPEDIAKEAFSKWHLRNITSFKGCMKAAWINHKRVDYVNAVRVQRTSAGCGEDEPTSAVQATVFVQEDAGRHNQELLLHTGVRVQRTSAGCGEDEPTSAVQATVFVQEDAGRHNQDPCVPNPCARGGRCVREEGSPSDYTCRCRAGTTGPQCELRASISGAPVITQGSKMAQRKQAISNVQASPAAPSHKQQMPSEHAPSQPTPATGACRKEATRELITEGLCRSRRAVRGARCVARDSRQGGGCAKGHCCAPRKTKKRKIRLICSDGTRYTKDIEIVRKCACGKKCARNTPFH</sequence>
<dbReference type="FunFam" id="3.80.10.10:FF:000002">
    <property type="entry name" value="Slit guidance ligand 2"/>
    <property type="match status" value="1"/>
</dbReference>
<dbReference type="GO" id="GO:0010160">
    <property type="term" value="P:formation of animal organ boundary"/>
    <property type="evidence" value="ECO:0007669"/>
    <property type="project" value="UniProtKB-ARBA"/>
</dbReference>
<dbReference type="CDD" id="cd00110">
    <property type="entry name" value="LamG"/>
    <property type="match status" value="1"/>
</dbReference>
<dbReference type="PANTHER" id="PTHR24369">
    <property type="entry name" value="ANTIGEN BSP, PUTATIVE-RELATED"/>
    <property type="match status" value="1"/>
</dbReference>
<evidence type="ECO:0000313" key="17">
    <source>
        <dbReference type="EMBL" id="KAJ8703830.1"/>
    </source>
</evidence>
<dbReference type="PROSITE" id="PS51450">
    <property type="entry name" value="LRR"/>
    <property type="match status" value="5"/>
</dbReference>
<evidence type="ECO:0008006" key="19">
    <source>
        <dbReference type="Google" id="ProtNLM"/>
    </source>
</evidence>
<keyword evidence="6 13" id="KW-0732">Signal</keyword>
<dbReference type="PROSITE" id="PS50025">
    <property type="entry name" value="LAM_G_DOMAIN"/>
    <property type="match status" value="1"/>
</dbReference>